<dbReference type="PROSITE" id="PS50088">
    <property type="entry name" value="ANK_REPEAT"/>
    <property type="match status" value="1"/>
</dbReference>
<dbReference type="InterPro" id="IPR036770">
    <property type="entry name" value="Ankyrin_rpt-contain_sf"/>
</dbReference>
<dbReference type="Gene3D" id="1.25.40.20">
    <property type="entry name" value="Ankyrin repeat-containing domain"/>
    <property type="match status" value="1"/>
</dbReference>
<reference evidence="2 3" key="1">
    <citation type="journal article" date="2013" name="PLoS Genet.">
        <title>Distinctive expansion of potential virulence genes in the genome of the oomycete fish pathogen Saprolegnia parasitica.</title>
        <authorList>
            <person name="Jiang R.H."/>
            <person name="de Bruijn I."/>
            <person name="Haas B.J."/>
            <person name="Belmonte R."/>
            <person name="Lobach L."/>
            <person name="Christie J."/>
            <person name="van den Ackerveken G."/>
            <person name="Bottin A."/>
            <person name="Bulone V."/>
            <person name="Diaz-Moreno S.M."/>
            <person name="Dumas B."/>
            <person name="Fan L."/>
            <person name="Gaulin E."/>
            <person name="Govers F."/>
            <person name="Grenville-Briggs L.J."/>
            <person name="Horner N.R."/>
            <person name="Levin J.Z."/>
            <person name="Mammella M."/>
            <person name="Meijer H.J."/>
            <person name="Morris P."/>
            <person name="Nusbaum C."/>
            <person name="Oome S."/>
            <person name="Phillips A.J."/>
            <person name="van Rooyen D."/>
            <person name="Rzeszutek E."/>
            <person name="Saraiva M."/>
            <person name="Secombes C.J."/>
            <person name="Seidl M.F."/>
            <person name="Snel B."/>
            <person name="Stassen J.H."/>
            <person name="Sykes S."/>
            <person name="Tripathy S."/>
            <person name="van den Berg H."/>
            <person name="Vega-Arreguin J.C."/>
            <person name="Wawra S."/>
            <person name="Young S.K."/>
            <person name="Zeng Q."/>
            <person name="Dieguez-Uribeondo J."/>
            <person name="Russ C."/>
            <person name="Tyler B.M."/>
            <person name="van West P."/>
        </authorList>
    </citation>
    <scope>NUCLEOTIDE SEQUENCE [LARGE SCALE GENOMIC DNA]</scope>
    <source>
        <strain evidence="2 3">CBS 223.65</strain>
    </source>
</reference>
<feature type="repeat" description="ANK" evidence="1">
    <location>
        <begin position="58"/>
        <end position="90"/>
    </location>
</feature>
<dbReference type="KEGG" id="spar:SPRG_05818"/>
<dbReference type="EMBL" id="KK583206">
    <property type="protein sequence ID" value="KDO29281.1"/>
    <property type="molecule type" value="Genomic_DNA"/>
</dbReference>
<name>A0A067CRZ1_SAPPC</name>
<dbReference type="Proteomes" id="UP000030745">
    <property type="component" value="Unassembled WGS sequence"/>
</dbReference>
<dbReference type="RefSeq" id="XP_012199789.1">
    <property type="nucleotide sequence ID" value="XM_012344399.1"/>
</dbReference>
<evidence type="ECO:0000256" key="1">
    <source>
        <dbReference type="PROSITE-ProRule" id="PRU00023"/>
    </source>
</evidence>
<protein>
    <submittedName>
        <fullName evidence="2">Uncharacterized protein</fullName>
    </submittedName>
</protein>
<evidence type="ECO:0000313" key="3">
    <source>
        <dbReference type="Proteomes" id="UP000030745"/>
    </source>
</evidence>
<dbReference type="AlphaFoldDB" id="A0A067CRZ1"/>
<organism evidence="2 3">
    <name type="scientific">Saprolegnia parasitica (strain CBS 223.65)</name>
    <dbReference type="NCBI Taxonomy" id="695850"/>
    <lineage>
        <taxon>Eukaryota</taxon>
        <taxon>Sar</taxon>
        <taxon>Stramenopiles</taxon>
        <taxon>Oomycota</taxon>
        <taxon>Saprolegniomycetes</taxon>
        <taxon>Saprolegniales</taxon>
        <taxon>Saprolegniaceae</taxon>
        <taxon>Saprolegnia</taxon>
    </lineage>
</organism>
<gene>
    <name evidence="2" type="ORF">SPRG_05818</name>
</gene>
<dbReference type="InterPro" id="IPR002110">
    <property type="entry name" value="Ankyrin_rpt"/>
</dbReference>
<dbReference type="GeneID" id="24128196"/>
<proteinExistence type="predicted"/>
<sequence length="102" mass="11180">MEHQYIDKVGKSDPMKACEKGDLAEVQRLLPTALLAATMRSVHTITGLCLSRCHAAQTGQTVLHVGCIQGSVLILRALLEVVPDGNVRDKVPLRKRVEYMDA</sequence>
<accession>A0A067CRZ1</accession>
<keyword evidence="1" id="KW-0040">ANK repeat</keyword>
<dbReference type="VEuPathDB" id="FungiDB:SPRG_05818"/>
<dbReference type="SUPFAM" id="SSF48403">
    <property type="entry name" value="Ankyrin repeat"/>
    <property type="match status" value="1"/>
</dbReference>
<evidence type="ECO:0000313" key="2">
    <source>
        <dbReference type="EMBL" id="KDO29281.1"/>
    </source>
</evidence>
<keyword evidence="3" id="KW-1185">Reference proteome</keyword>